<dbReference type="SUPFAM" id="SSF63817">
    <property type="entry name" value="Sortase"/>
    <property type="match status" value="1"/>
</dbReference>
<evidence type="ECO:0000313" key="5">
    <source>
        <dbReference type="Proteomes" id="UP000295453"/>
    </source>
</evidence>
<dbReference type="InterPro" id="IPR042001">
    <property type="entry name" value="Sortase_F"/>
</dbReference>
<feature type="signal peptide" evidence="3">
    <location>
        <begin position="1"/>
        <end position="34"/>
    </location>
</feature>
<dbReference type="InterPro" id="IPR023365">
    <property type="entry name" value="Sortase_dom-sf"/>
</dbReference>
<keyword evidence="1" id="KW-0378">Hydrolase</keyword>
<dbReference type="RefSeq" id="WP_131584222.1">
    <property type="nucleotide sequence ID" value="NZ_SJZJ01000018.1"/>
</dbReference>
<reference evidence="4 5" key="1">
    <citation type="submission" date="2019-03" db="EMBL/GenBank/DDBJ databases">
        <authorList>
            <person name="Kim M.K.M."/>
        </authorList>
    </citation>
    <scope>NUCLEOTIDE SEQUENCE [LARGE SCALE GENOMIC DNA]</scope>
    <source>
        <strain evidence="4 5">18JY15-6</strain>
    </source>
</reference>
<dbReference type="Proteomes" id="UP000295453">
    <property type="component" value="Unassembled WGS sequence"/>
</dbReference>
<name>A0A4R1BYS4_9ACTN</name>
<gene>
    <name evidence="4" type="ORF">EPD65_11405</name>
</gene>
<comment type="caution">
    <text evidence="4">The sequence shown here is derived from an EMBL/GenBank/DDBJ whole genome shotgun (WGS) entry which is preliminary data.</text>
</comment>
<dbReference type="OrthoDB" id="525039at2"/>
<evidence type="ECO:0000313" key="4">
    <source>
        <dbReference type="EMBL" id="TCJ23181.1"/>
    </source>
</evidence>
<dbReference type="CDD" id="cd05829">
    <property type="entry name" value="Sortase_F"/>
    <property type="match status" value="1"/>
</dbReference>
<sequence>MSTSHISRGRRYATAGFAACLAAGAATMAFGAGATSPHGNAAGRPADPSPVAESLGPSMPTRITIQRLGMAVGVVDLRASADGRTLALPPLRQTGWDSTSVTPGQAGITVITGYISRTAKQPGALQSIDKLKDGDVITVDRKDSKQISYRVTGVDYYAKGTFPAAKVFPQTRVPELRLISTGGPLHKGDPLGNAVVTAVAATPDPADAGPTDTGPH</sequence>
<feature type="chain" id="PRO_5020999430" evidence="3">
    <location>
        <begin position="35"/>
        <end position="216"/>
    </location>
</feature>
<evidence type="ECO:0000256" key="3">
    <source>
        <dbReference type="SAM" id="SignalP"/>
    </source>
</evidence>
<dbReference type="AlphaFoldDB" id="A0A4R1BYS4"/>
<accession>A0A4R1BYS4</accession>
<evidence type="ECO:0000256" key="1">
    <source>
        <dbReference type="ARBA" id="ARBA00022801"/>
    </source>
</evidence>
<keyword evidence="3" id="KW-0732">Signal</keyword>
<proteinExistence type="predicted"/>
<dbReference type="Pfam" id="PF04203">
    <property type="entry name" value="Sortase"/>
    <property type="match status" value="1"/>
</dbReference>
<dbReference type="InterPro" id="IPR005754">
    <property type="entry name" value="Sortase"/>
</dbReference>
<dbReference type="GO" id="GO:0016787">
    <property type="term" value="F:hydrolase activity"/>
    <property type="evidence" value="ECO:0007669"/>
    <property type="project" value="UniProtKB-KW"/>
</dbReference>
<organism evidence="4 5">
    <name type="scientific">Nocardioides jejuensis</name>
    <dbReference type="NCBI Taxonomy" id="2502782"/>
    <lineage>
        <taxon>Bacteria</taxon>
        <taxon>Bacillati</taxon>
        <taxon>Actinomycetota</taxon>
        <taxon>Actinomycetes</taxon>
        <taxon>Propionibacteriales</taxon>
        <taxon>Nocardioidaceae</taxon>
        <taxon>Nocardioides</taxon>
    </lineage>
</organism>
<keyword evidence="5" id="KW-1185">Reference proteome</keyword>
<feature type="region of interest" description="Disordered" evidence="2">
    <location>
        <begin position="36"/>
        <end position="57"/>
    </location>
</feature>
<dbReference type="Gene3D" id="2.40.260.10">
    <property type="entry name" value="Sortase"/>
    <property type="match status" value="1"/>
</dbReference>
<protein>
    <submittedName>
        <fullName evidence="4">Class F sortase</fullName>
    </submittedName>
</protein>
<dbReference type="EMBL" id="SJZJ01000018">
    <property type="protein sequence ID" value="TCJ23181.1"/>
    <property type="molecule type" value="Genomic_DNA"/>
</dbReference>
<evidence type="ECO:0000256" key="2">
    <source>
        <dbReference type="SAM" id="MobiDB-lite"/>
    </source>
</evidence>